<evidence type="ECO:0000256" key="13">
    <source>
        <dbReference type="ARBA" id="ARBA00049494"/>
    </source>
</evidence>
<feature type="domain" description="MoaB/Mog" evidence="14">
    <location>
        <begin position="183"/>
        <end position="353"/>
    </location>
</feature>
<dbReference type="Gene3D" id="3.40.980.10">
    <property type="entry name" value="MoaB/Mog-like domain"/>
    <property type="match status" value="1"/>
</dbReference>
<evidence type="ECO:0000313" key="16">
    <source>
        <dbReference type="Proteomes" id="UP001432322"/>
    </source>
</evidence>
<name>A0AAV5V861_9BILA</name>
<keyword evidence="10" id="KW-0067">ATP-binding</keyword>
<feature type="non-terminal residue" evidence="15">
    <location>
        <position position="1"/>
    </location>
</feature>
<dbReference type="CDD" id="cd23948">
    <property type="entry name" value="FAD_synthase"/>
    <property type="match status" value="1"/>
</dbReference>
<comment type="pathway">
    <text evidence="1">Cofactor biosynthesis; FAD biosynthesis; FAD from FMN: step 1/1.</text>
</comment>
<evidence type="ECO:0000256" key="6">
    <source>
        <dbReference type="ARBA" id="ARBA00022679"/>
    </source>
</evidence>
<sequence length="682" mass="77644">VRNGSYLRYKDHSRRVMEKYVILLTDLGQVRFYIEEGNSYVLVHRFNLPAHLFNFKSIQWNIEKDEIYVVGVSPRTHIDDIRDDQFPHGSRRSNSSPFTRSYCIATISVHPQVRIKYLVKLDSQMLHSIKFVNGNMLMIIVIYDVSTISDAFFPSYLYCPIAIFIDATTGRRIRDAVQMGAGRLFSVGTSDDSNAKVIRVHQLCEKEPPVPISVVGDGIDEISNEVQSFSSQFDLVFTTGGVGPTHDDNTFTGLAQAFNDEMYLCDEIVRAIHAFLPMKQSSPNSSPTRERRDSFVSKLATIPRSSNLLWGQRDGNRSKFPVVKVQNVIAFPGVPQFCRRAFIDLESSLFPSSEIERPFSSSLFSSKSEFSFSHRLSIVAEMFSDSVEIGSYPVLDNSYFSTKLTVDSESIEEGEKAVMELKKIIGVNLVIYDEFAHKNTVEKFESLRERLRTDPNGGRFLSRLDSAMEIVERQVEEYSLDQIALSFNGGKDCTVLLHLLRIAIDKKYGAGTKMSGFHIMVEDQFPEMSQFIIDVSSSYSIDVIEYSGPLKEGLASLKKERPDTVAVFMGSRSSDPKGKYMKSPVEWTDKDWPRLLRVCPILEWSYSDVWMFLRGLCVPYCKLYDEGFTSLGGRTTTRKNEALRVKDERSDQVKYLPAYKLREDDLERNGREVETDHIKSSI</sequence>
<comment type="caution">
    <text evidence="15">The sequence shown here is derived from an EMBL/GenBank/DDBJ whole genome shotgun (WGS) entry which is preliminary data.</text>
</comment>
<keyword evidence="8" id="KW-0547">Nucleotide-binding</keyword>
<dbReference type="AlphaFoldDB" id="A0AAV5V861"/>
<evidence type="ECO:0000256" key="12">
    <source>
        <dbReference type="ARBA" id="ARBA00031871"/>
    </source>
</evidence>
<dbReference type="Pfam" id="PF01507">
    <property type="entry name" value="PAPS_reduct"/>
    <property type="match status" value="2"/>
</dbReference>
<dbReference type="EMBL" id="BTSY01000002">
    <property type="protein sequence ID" value="GMT14453.1"/>
    <property type="molecule type" value="Genomic_DNA"/>
</dbReference>
<keyword evidence="16" id="KW-1185">Reference proteome</keyword>
<evidence type="ECO:0000256" key="8">
    <source>
        <dbReference type="ARBA" id="ARBA00022741"/>
    </source>
</evidence>
<dbReference type="InterPro" id="IPR002500">
    <property type="entry name" value="PAPS_reduct_dom"/>
</dbReference>
<dbReference type="GO" id="GO:0003919">
    <property type="term" value="F:FMN adenylyltransferase activity"/>
    <property type="evidence" value="ECO:0007669"/>
    <property type="project" value="UniProtKB-EC"/>
</dbReference>
<dbReference type="SUPFAM" id="SSF53218">
    <property type="entry name" value="Molybdenum cofactor biosynthesis proteins"/>
    <property type="match status" value="1"/>
</dbReference>
<evidence type="ECO:0000256" key="9">
    <source>
        <dbReference type="ARBA" id="ARBA00022827"/>
    </source>
</evidence>
<dbReference type="EC" id="2.7.7.2" evidence="3"/>
<dbReference type="InterPro" id="IPR036425">
    <property type="entry name" value="MoaB/Mog-like_dom_sf"/>
</dbReference>
<keyword evidence="9" id="KW-0274">FAD</keyword>
<comment type="similarity">
    <text evidence="2">In the N-terminal section; belongs to the MoaB/Mog family.</text>
</comment>
<dbReference type="InterPro" id="IPR001453">
    <property type="entry name" value="MoaB/Mog_dom"/>
</dbReference>
<keyword evidence="7" id="KW-0548">Nucleotidyltransferase</keyword>
<dbReference type="GO" id="GO:0005524">
    <property type="term" value="F:ATP binding"/>
    <property type="evidence" value="ECO:0007669"/>
    <property type="project" value="UniProtKB-KW"/>
</dbReference>
<keyword evidence="6" id="KW-0808">Transferase</keyword>
<evidence type="ECO:0000256" key="10">
    <source>
        <dbReference type="ARBA" id="ARBA00022840"/>
    </source>
</evidence>
<evidence type="ECO:0000259" key="14">
    <source>
        <dbReference type="SMART" id="SM00852"/>
    </source>
</evidence>
<evidence type="ECO:0000256" key="4">
    <source>
        <dbReference type="ARBA" id="ARBA00022630"/>
    </source>
</evidence>
<dbReference type="InterPro" id="IPR014729">
    <property type="entry name" value="Rossmann-like_a/b/a_fold"/>
</dbReference>
<evidence type="ECO:0000256" key="7">
    <source>
        <dbReference type="ARBA" id="ARBA00022695"/>
    </source>
</evidence>
<dbReference type="PANTHER" id="PTHR23293">
    <property type="entry name" value="FAD SYNTHETASE-RELATED FMN ADENYLYLTRANSFERASE"/>
    <property type="match status" value="1"/>
</dbReference>
<dbReference type="SUPFAM" id="SSF52402">
    <property type="entry name" value="Adenine nucleotide alpha hydrolases-like"/>
    <property type="match status" value="1"/>
</dbReference>
<evidence type="ECO:0000256" key="5">
    <source>
        <dbReference type="ARBA" id="ARBA00022643"/>
    </source>
</evidence>
<evidence type="ECO:0000256" key="3">
    <source>
        <dbReference type="ARBA" id="ARBA00012393"/>
    </source>
</evidence>
<reference evidence="15" key="1">
    <citation type="submission" date="2023-10" db="EMBL/GenBank/DDBJ databases">
        <title>Genome assembly of Pristionchus species.</title>
        <authorList>
            <person name="Yoshida K."/>
            <person name="Sommer R.J."/>
        </authorList>
    </citation>
    <scope>NUCLEOTIDE SEQUENCE</scope>
    <source>
        <strain evidence="15">RS5133</strain>
    </source>
</reference>
<dbReference type="Proteomes" id="UP001432322">
    <property type="component" value="Unassembled WGS sequence"/>
</dbReference>
<gene>
    <name evidence="15" type="ORF">PFISCL1PPCAC_5750</name>
</gene>
<keyword evidence="4" id="KW-0285">Flavoprotein</keyword>
<evidence type="ECO:0000256" key="11">
    <source>
        <dbReference type="ARBA" id="ARBA00031145"/>
    </source>
</evidence>
<evidence type="ECO:0000256" key="2">
    <source>
        <dbReference type="ARBA" id="ARBA00007589"/>
    </source>
</evidence>
<organism evidence="15 16">
    <name type="scientific">Pristionchus fissidentatus</name>
    <dbReference type="NCBI Taxonomy" id="1538716"/>
    <lineage>
        <taxon>Eukaryota</taxon>
        <taxon>Metazoa</taxon>
        <taxon>Ecdysozoa</taxon>
        <taxon>Nematoda</taxon>
        <taxon>Chromadorea</taxon>
        <taxon>Rhabditida</taxon>
        <taxon>Rhabditina</taxon>
        <taxon>Diplogasteromorpha</taxon>
        <taxon>Diplogasteroidea</taxon>
        <taxon>Neodiplogasteridae</taxon>
        <taxon>Pristionchus</taxon>
    </lineage>
</organism>
<evidence type="ECO:0000313" key="15">
    <source>
        <dbReference type="EMBL" id="GMT14453.1"/>
    </source>
</evidence>
<dbReference type="GO" id="GO:0006747">
    <property type="term" value="P:FAD biosynthetic process"/>
    <property type="evidence" value="ECO:0007669"/>
    <property type="project" value="TreeGrafter"/>
</dbReference>
<comment type="catalytic activity">
    <reaction evidence="13">
        <text>FMN + ATP + H(+) = FAD + diphosphate</text>
        <dbReference type="Rhea" id="RHEA:17237"/>
        <dbReference type="ChEBI" id="CHEBI:15378"/>
        <dbReference type="ChEBI" id="CHEBI:30616"/>
        <dbReference type="ChEBI" id="CHEBI:33019"/>
        <dbReference type="ChEBI" id="CHEBI:57692"/>
        <dbReference type="ChEBI" id="CHEBI:58210"/>
        <dbReference type="EC" id="2.7.7.2"/>
    </reaction>
</comment>
<keyword evidence="5" id="KW-0288">FMN</keyword>
<dbReference type="Pfam" id="PF24102">
    <property type="entry name" value="FLAD1_M"/>
    <property type="match status" value="1"/>
</dbReference>
<dbReference type="SMART" id="SM00852">
    <property type="entry name" value="MoCF_biosynth"/>
    <property type="match status" value="1"/>
</dbReference>
<dbReference type="Pfam" id="PF00994">
    <property type="entry name" value="MoCF_biosynth"/>
    <property type="match status" value="1"/>
</dbReference>
<dbReference type="PANTHER" id="PTHR23293:SF9">
    <property type="entry name" value="FAD SYNTHASE"/>
    <property type="match status" value="1"/>
</dbReference>
<proteinExistence type="inferred from homology"/>
<protein>
    <recommendedName>
        <fullName evidence="3">FAD synthase</fullName>
        <ecNumber evidence="3">2.7.7.2</ecNumber>
    </recommendedName>
    <alternativeName>
        <fullName evidence="11">FAD pyrophosphorylase</fullName>
    </alternativeName>
    <alternativeName>
        <fullName evidence="12">FMN adenylyltransferase</fullName>
    </alternativeName>
</protein>
<accession>A0AAV5V861</accession>
<dbReference type="Gene3D" id="3.40.50.620">
    <property type="entry name" value="HUPs"/>
    <property type="match status" value="1"/>
</dbReference>
<dbReference type="InterPro" id="IPR056596">
    <property type="entry name" value="FLAD1_M"/>
</dbReference>
<evidence type="ECO:0000256" key="1">
    <source>
        <dbReference type="ARBA" id="ARBA00004726"/>
    </source>
</evidence>